<reference evidence="9" key="1">
    <citation type="submission" date="2016-10" db="EMBL/GenBank/DDBJ databases">
        <authorList>
            <person name="Varghese N."/>
            <person name="Submissions S."/>
        </authorList>
    </citation>
    <scope>NUCLEOTIDE SEQUENCE [LARGE SCALE GENOMIC DNA]</scope>
    <source>
        <strain evidence="9">BL9</strain>
    </source>
</reference>
<keyword evidence="2 5" id="KW-0328">Glycosyltransferase</keyword>
<dbReference type="SUPFAM" id="SSF53271">
    <property type="entry name" value="PRTase-like"/>
    <property type="match status" value="1"/>
</dbReference>
<evidence type="ECO:0000313" key="8">
    <source>
        <dbReference type="EMBL" id="SCY55003.1"/>
    </source>
</evidence>
<evidence type="ECO:0000256" key="2">
    <source>
        <dbReference type="ARBA" id="ARBA00022676"/>
    </source>
</evidence>
<keyword evidence="3 5" id="KW-0808">Transferase</keyword>
<dbReference type="GO" id="GO:0005737">
    <property type="term" value="C:cytoplasm"/>
    <property type="evidence" value="ECO:0007669"/>
    <property type="project" value="UniProtKB-SubCell"/>
</dbReference>
<dbReference type="NCBIfam" id="TIGR01744">
    <property type="entry name" value="XPRTase"/>
    <property type="match status" value="1"/>
</dbReference>
<feature type="binding site" evidence="5">
    <location>
        <position position="38"/>
    </location>
    <ligand>
        <name>xanthine</name>
        <dbReference type="ChEBI" id="CHEBI:17712"/>
    </ligand>
</feature>
<dbReference type="GO" id="GO:0006166">
    <property type="term" value="P:purine ribonucleoside salvage"/>
    <property type="evidence" value="ECO:0007669"/>
    <property type="project" value="UniProtKB-KW"/>
</dbReference>
<comment type="subunit">
    <text evidence="5">Homodimer.</text>
</comment>
<dbReference type="GO" id="GO:0000310">
    <property type="term" value="F:xanthine phosphoribosyltransferase activity"/>
    <property type="evidence" value="ECO:0007669"/>
    <property type="project" value="UniProtKB-UniRule"/>
</dbReference>
<dbReference type="GO" id="GO:0046110">
    <property type="term" value="P:xanthine metabolic process"/>
    <property type="evidence" value="ECO:0007669"/>
    <property type="project" value="UniProtKB-UniRule"/>
</dbReference>
<feature type="binding site" evidence="5">
    <location>
        <begin position="139"/>
        <end position="143"/>
    </location>
    <ligand>
        <name>5-phospho-alpha-D-ribose 1-diphosphate</name>
        <dbReference type="ChEBI" id="CHEBI:58017"/>
    </ligand>
</feature>
<dbReference type="Gene3D" id="3.40.50.2020">
    <property type="match status" value="1"/>
</dbReference>
<evidence type="ECO:0000256" key="4">
    <source>
        <dbReference type="ARBA" id="ARBA00022726"/>
    </source>
</evidence>
<name>A0A1G5GTW2_9BACL</name>
<comment type="subcellular location">
    <subcellularLocation>
        <location evidence="5">Cytoplasm</location>
    </subcellularLocation>
</comment>
<evidence type="ECO:0000256" key="5">
    <source>
        <dbReference type="HAMAP-Rule" id="MF_01184"/>
    </source>
</evidence>
<evidence type="ECO:0000256" key="6">
    <source>
        <dbReference type="NCBIfam" id="TIGR01744"/>
    </source>
</evidence>
<feature type="domain" description="Phosphoribosyltransferase" evidence="7">
    <location>
        <begin position="59"/>
        <end position="168"/>
    </location>
</feature>
<evidence type="ECO:0000259" key="7">
    <source>
        <dbReference type="Pfam" id="PF00156"/>
    </source>
</evidence>
<protein>
    <recommendedName>
        <fullName evidence="5 6">Xanthine phosphoribosyltransferase</fullName>
        <shortName evidence="5">XPRTase</shortName>
        <ecNumber evidence="5 6">2.4.2.22</ecNumber>
    </recommendedName>
</protein>
<keyword evidence="4 5" id="KW-0660">Purine salvage</keyword>
<evidence type="ECO:0000313" key="9">
    <source>
        <dbReference type="Proteomes" id="UP000198538"/>
    </source>
</evidence>
<dbReference type="GO" id="GO:0032265">
    <property type="term" value="P:XMP salvage"/>
    <property type="evidence" value="ECO:0007669"/>
    <property type="project" value="UniProtKB-UniRule"/>
</dbReference>
<dbReference type="Proteomes" id="UP000198538">
    <property type="component" value="Unassembled WGS sequence"/>
</dbReference>
<comment type="pathway">
    <text evidence="5">Purine metabolism; XMP biosynthesis via salvage pathway; XMP from xanthine: step 1/1.</text>
</comment>
<dbReference type="STRING" id="582692.SAMN05720606_10642"/>
<dbReference type="HAMAP" id="MF_01184">
    <property type="entry name" value="XPRTase"/>
    <property type="match status" value="1"/>
</dbReference>
<dbReference type="InterPro" id="IPR000836">
    <property type="entry name" value="PRTase_dom"/>
</dbReference>
<dbReference type="InterPro" id="IPR029057">
    <property type="entry name" value="PRTase-like"/>
</dbReference>
<comment type="function">
    <text evidence="5">Converts the preformed base xanthine, a product of nucleic acid breakdown, to xanthosine 5'-monophosphate (XMP), so it can be reused for RNA or DNA synthesis.</text>
</comment>
<comment type="catalytic activity">
    <reaction evidence="5">
        <text>XMP + diphosphate = xanthine + 5-phospho-alpha-D-ribose 1-diphosphate</text>
        <dbReference type="Rhea" id="RHEA:10800"/>
        <dbReference type="ChEBI" id="CHEBI:17712"/>
        <dbReference type="ChEBI" id="CHEBI:33019"/>
        <dbReference type="ChEBI" id="CHEBI:57464"/>
        <dbReference type="ChEBI" id="CHEBI:58017"/>
        <dbReference type="EC" id="2.4.2.22"/>
    </reaction>
</comment>
<sequence>MAVEGIWEEKTMQLLKDKVRQEGIVLSEQVLKVDSFLNHQMDPVLMKEVGKEFIRRFEGENITRVLTIESSGIAPGIMTALELNVPLIFARKQKSLTLTEDILVEKVYSFTKQETNEITVAKKFMNPGDRVLIIDDFLANGEAAFGLARIVEQVGAEVVGIGIVIEKAFQPGGRLLKEAGYRVESLVRIGALSDGQVTFADEEGTN</sequence>
<dbReference type="PANTHER" id="PTHR43864:SF1">
    <property type="entry name" value="XANTHINE PHOSPHORIBOSYLTRANSFERASE"/>
    <property type="match status" value="1"/>
</dbReference>
<dbReference type="InterPro" id="IPR050118">
    <property type="entry name" value="Pur/Pyrimidine_PRTase"/>
</dbReference>
<accession>A0A1G5GTW2</accession>
<organism evidence="8 9">
    <name type="scientific">Paenibacillus polysaccharolyticus</name>
    <dbReference type="NCBI Taxonomy" id="582692"/>
    <lineage>
        <taxon>Bacteria</taxon>
        <taxon>Bacillati</taxon>
        <taxon>Bacillota</taxon>
        <taxon>Bacilli</taxon>
        <taxon>Bacillales</taxon>
        <taxon>Paenibacillaceae</taxon>
        <taxon>Paenibacillus</taxon>
    </lineage>
</organism>
<dbReference type="Pfam" id="PF00156">
    <property type="entry name" value="Pribosyltran"/>
    <property type="match status" value="1"/>
</dbReference>
<feature type="binding site" evidence="5">
    <location>
        <position position="31"/>
    </location>
    <ligand>
        <name>xanthine</name>
        <dbReference type="ChEBI" id="CHEBI:17712"/>
    </ligand>
</feature>
<dbReference type="AlphaFoldDB" id="A0A1G5GTW2"/>
<dbReference type="UniPathway" id="UPA00602">
    <property type="reaction ID" value="UER00658"/>
</dbReference>
<proteinExistence type="inferred from homology"/>
<keyword evidence="9" id="KW-1185">Reference proteome</keyword>
<dbReference type="EC" id="2.4.2.22" evidence="5 6"/>
<dbReference type="EMBL" id="FMVM01000006">
    <property type="protein sequence ID" value="SCY55003.1"/>
    <property type="molecule type" value="Genomic_DNA"/>
</dbReference>
<keyword evidence="1 5" id="KW-0963">Cytoplasm</keyword>
<dbReference type="InterPro" id="IPR010079">
    <property type="entry name" value="Xanthine_PRibTrfase"/>
</dbReference>
<feature type="binding site" evidence="5">
    <location>
        <position position="167"/>
    </location>
    <ligand>
        <name>xanthine</name>
        <dbReference type="ChEBI" id="CHEBI:17712"/>
    </ligand>
</feature>
<dbReference type="CDD" id="cd06223">
    <property type="entry name" value="PRTases_typeI"/>
    <property type="match status" value="1"/>
</dbReference>
<evidence type="ECO:0000256" key="1">
    <source>
        <dbReference type="ARBA" id="ARBA00022490"/>
    </source>
</evidence>
<dbReference type="PANTHER" id="PTHR43864">
    <property type="entry name" value="HYPOXANTHINE/GUANINE PHOSPHORIBOSYLTRANSFERASE"/>
    <property type="match status" value="1"/>
</dbReference>
<evidence type="ECO:0000256" key="3">
    <source>
        <dbReference type="ARBA" id="ARBA00022679"/>
    </source>
</evidence>
<comment type="similarity">
    <text evidence="5">Belongs to the purine/pyrimidine phosphoribosyltransferase family. Xpt subfamily.</text>
</comment>
<dbReference type="NCBIfam" id="NF006671">
    <property type="entry name" value="PRK09219.1"/>
    <property type="match status" value="1"/>
</dbReference>
<gene>
    <name evidence="5" type="primary">xpt</name>
    <name evidence="8" type="ORF">SAMN05720606_10642</name>
</gene>